<name>A0A6A4HVY3_9AGAR</name>
<feature type="non-terminal residue" evidence="1">
    <location>
        <position position="56"/>
    </location>
</feature>
<evidence type="ECO:0000313" key="1">
    <source>
        <dbReference type="EMBL" id="KAE9401408.1"/>
    </source>
</evidence>
<reference evidence="1" key="1">
    <citation type="journal article" date="2019" name="Environ. Microbiol.">
        <title>Fungal ecological strategies reflected in gene transcription - a case study of two litter decomposers.</title>
        <authorList>
            <person name="Barbi F."/>
            <person name="Kohler A."/>
            <person name="Barry K."/>
            <person name="Baskaran P."/>
            <person name="Daum C."/>
            <person name="Fauchery L."/>
            <person name="Ihrmark K."/>
            <person name="Kuo A."/>
            <person name="LaButti K."/>
            <person name="Lipzen A."/>
            <person name="Morin E."/>
            <person name="Grigoriev I.V."/>
            <person name="Henrissat B."/>
            <person name="Lindahl B."/>
            <person name="Martin F."/>
        </authorList>
    </citation>
    <scope>NUCLEOTIDE SEQUENCE</scope>
    <source>
        <strain evidence="1">JB14</strain>
    </source>
</reference>
<dbReference type="EMBL" id="ML769446">
    <property type="protein sequence ID" value="KAE9401408.1"/>
    <property type="molecule type" value="Genomic_DNA"/>
</dbReference>
<protein>
    <submittedName>
        <fullName evidence="1">Uncharacterized protein</fullName>
    </submittedName>
</protein>
<accession>A0A6A4HVY3</accession>
<keyword evidence="2" id="KW-1185">Reference proteome</keyword>
<dbReference type="AlphaFoldDB" id="A0A6A4HVY3"/>
<evidence type="ECO:0000313" key="2">
    <source>
        <dbReference type="Proteomes" id="UP000799118"/>
    </source>
</evidence>
<dbReference type="Proteomes" id="UP000799118">
    <property type="component" value="Unassembled WGS sequence"/>
</dbReference>
<sequence length="56" mass="6526">MHRLPKVIRHTPVLLTNRRMSTVSSSDSSPVAKNYWKVKHHPPPDIHIVTFTNRKL</sequence>
<organism evidence="1 2">
    <name type="scientific">Gymnopus androsaceus JB14</name>
    <dbReference type="NCBI Taxonomy" id="1447944"/>
    <lineage>
        <taxon>Eukaryota</taxon>
        <taxon>Fungi</taxon>
        <taxon>Dikarya</taxon>
        <taxon>Basidiomycota</taxon>
        <taxon>Agaricomycotina</taxon>
        <taxon>Agaricomycetes</taxon>
        <taxon>Agaricomycetidae</taxon>
        <taxon>Agaricales</taxon>
        <taxon>Marasmiineae</taxon>
        <taxon>Omphalotaceae</taxon>
        <taxon>Gymnopus</taxon>
    </lineage>
</organism>
<proteinExistence type="predicted"/>
<gene>
    <name evidence="1" type="ORF">BT96DRAFT_918866</name>
</gene>